<evidence type="ECO:0000259" key="2">
    <source>
        <dbReference type="Pfam" id="PF07583"/>
    </source>
</evidence>
<dbReference type="PANTHER" id="PTHR35889:SF3">
    <property type="entry name" value="F-BOX DOMAIN-CONTAINING PROTEIN"/>
    <property type="match status" value="1"/>
</dbReference>
<evidence type="ECO:0008006" key="6">
    <source>
        <dbReference type="Google" id="ProtNLM"/>
    </source>
</evidence>
<feature type="signal peptide" evidence="1">
    <location>
        <begin position="1"/>
        <end position="26"/>
    </location>
</feature>
<gene>
    <name evidence="4" type="ORF">UC8_50810</name>
</gene>
<dbReference type="RefSeq" id="WP_068140965.1">
    <property type="nucleotide sequence ID" value="NZ_CP042914.1"/>
</dbReference>
<dbReference type="PANTHER" id="PTHR35889">
    <property type="entry name" value="CYCLOINULO-OLIGOSACCHARIDE FRUCTANOTRANSFERASE-RELATED"/>
    <property type="match status" value="1"/>
</dbReference>
<dbReference type="EMBL" id="CP042914">
    <property type="protein sequence ID" value="QEG43038.1"/>
    <property type="molecule type" value="Genomic_DNA"/>
</dbReference>
<dbReference type="OrthoDB" id="289126at2"/>
<proteinExistence type="predicted"/>
<accession>A0A5B9QVG7</accession>
<feature type="chain" id="PRO_5022935639" description="Bacterial Ig-like domain (Group 2)" evidence="1">
    <location>
        <begin position="27"/>
        <end position="732"/>
    </location>
</feature>
<protein>
    <recommendedName>
        <fullName evidence="6">Bacterial Ig-like domain (Group 2)</fullName>
    </recommendedName>
</protein>
<feature type="domain" description="DUF1549" evidence="2">
    <location>
        <begin position="241"/>
        <end position="423"/>
    </location>
</feature>
<dbReference type="AlphaFoldDB" id="A0A5B9QVG7"/>
<sequence length="732" mass="81653" precursor="true">MLRRTRPGWLLLLAVLSAGLAGPTHAVQPVSFELDVQPLLTSTGCNAGACHGKQRGQNGFQLSLLGFDPEYDYHAVAVEARGRRLSHGAPGQSLLLQKATAEVPHGGGRRFTVGSAEYETLYRWIEQGALRRLPGEPTLQQVELVESQFSLLPGQQQSLKVMATYSDHTQRDVTAQTTYLSNDATVVSAAADGTMTAGKLPGETAVMARYMNRICVAEVVIPQDEMVPAEFYADLPRNNFIDDLVYAKLQKLGIRPSEPIDDATFLRRVSTDLIGRVPTAEEVADFVQSSDPNKREACVDRLLQHPAYVDHWSNMWADLLRPNPYRVGIKAVFNYDHWIRQQFRDDVPYDEFVRKLVTAKGSTWHNGAVTLYRDRRSPDEMATLISQLFLGVRLECAKCHHHVFEKWSQQDFYQFAAFFAKVKHKGTGLSPPISGSEELVYVGTSGTVKHPVSGEVMTPRPLFGELPESVEANADPREALAAWMTTKDNDYFAGVQVNRLWAALMGRGLVDPVDDLRSTNPPSNPALLDALVQHFQDINFDNKQLLKTIALSNVYSLSSLPNESNVGDRLNYSRHYRHRLRAEVLMDSIAQITETPHSLSGMPAGSRANQVWTHRVDSFFLDTFGRPNENQDPPCERLADSTVTQALHLMNSSDIDARIRSDSGRAARLAASDLSSAEVAQQLYLTIYSRMPTDAERQYVVEALDAAQDKRRAVIEDLMWAMLNTPEFSIQN</sequence>
<dbReference type="KEGG" id="rul:UC8_50810"/>
<dbReference type="Pfam" id="PF07583">
    <property type="entry name" value="PSCyt2"/>
    <property type="match status" value="1"/>
</dbReference>
<keyword evidence="5" id="KW-1185">Reference proteome</keyword>
<dbReference type="Proteomes" id="UP000325286">
    <property type="component" value="Chromosome"/>
</dbReference>
<evidence type="ECO:0000313" key="5">
    <source>
        <dbReference type="Proteomes" id="UP000325286"/>
    </source>
</evidence>
<dbReference type="Gene3D" id="2.60.40.1080">
    <property type="match status" value="1"/>
</dbReference>
<evidence type="ECO:0000259" key="3">
    <source>
        <dbReference type="Pfam" id="PF07587"/>
    </source>
</evidence>
<feature type="domain" description="DUF1553" evidence="3">
    <location>
        <begin position="477"/>
        <end position="702"/>
    </location>
</feature>
<dbReference type="InterPro" id="IPR011444">
    <property type="entry name" value="DUF1549"/>
</dbReference>
<evidence type="ECO:0000256" key="1">
    <source>
        <dbReference type="SAM" id="SignalP"/>
    </source>
</evidence>
<evidence type="ECO:0000313" key="4">
    <source>
        <dbReference type="EMBL" id="QEG43038.1"/>
    </source>
</evidence>
<keyword evidence="1" id="KW-0732">Signal</keyword>
<dbReference type="Pfam" id="PF07587">
    <property type="entry name" value="PSD1"/>
    <property type="match status" value="1"/>
</dbReference>
<organism evidence="4 5">
    <name type="scientific">Roseimaritima ulvae</name>
    <dbReference type="NCBI Taxonomy" id="980254"/>
    <lineage>
        <taxon>Bacteria</taxon>
        <taxon>Pseudomonadati</taxon>
        <taxon>Planctomycetota</taxon>
        <taxon>Planctomycetia</taxon>
        <taxon>Pirellulales</taxon>
        <taxon>Pirellulaceae</taxon>
        <taxon>Roseimaritima</taxon>
    </lineage>
</organism>
<name>A0A5B9QVG7_9BACT</name>
<dbReference type="InterPro" id="IPR022655">
    <property type="entry name" value="DUF1553"/>
</dbReference>
<reference evidence="4 5" key="1">
    <citation type="submission" date="2019-08" db="EMBL/GenBank/DDBJ databases">
        <title>Deep-cultivation of Planctomycetes and their phenomic and genomic characterization uncovers novel biology.</title>
        <authorList>
            <person name="Wiegand S."/>
            <person name="Jogler M."/>
            <person name="Boedeker C."/>
            <person name="Pinto D."/>
            <person name="Vollmers J."/>
            <person name="Rivas-Marin E."/>
            <person name="Kohn T."/>
            <person name="Peeters S.H."/>
            <person name="Heuer A."/>
            <person name="Rast P."/>
            <person name="Oberbeckmann S."/>
            <person name="Bunk B."/>
            <person name="Jeske O."/>
            <person name="Meyerdierks A."/>
            <person name="Storesund J.E."/>
            <person name="Kallscheuer N."/>
            <person name="Luecker S."/>
            <person name="Lage O.M."/>
            <person name="Pohl T."/>
            <person name="Merkel B.J."/>
            <person name="Hornburger P."/>
            <person name="Mueller R.-W."/>
            <person name="Bruemmer F."/>
            <person name="Labrenz M."/>
            <person name="Spormann A.M."/>
            <person name="Op den Camp H."/>
            <person name="Overmann J."/>
            <person name="Amann R."/>
            <person name="Jetten M.S.M."/>
            <person name="Mascher T."/>
            <person name="Medema M.H."/>
            <person name="Devos D.P."/>
            <person name="Kaster A.-K."/>
            <person name="Ovreas L."/>
            <person name="Rohde M."/>
            <person name="Galperin M.Y."/>
            <person name="Jogler C."/>
        </authorList>
    </citation>
    <scope>NUCLEOTIDE SEQUENCE [LARGE SCALE GENOMIC DNA]</scope>
    <source>
        <strain evidence="4 5">UC8</strain>
    </source>
</reference>